<dbReference type="AlphaFoldDB" id="A0A4U5M7C1"/>
<protein>
    <submittedName>
        <fullName evidence="1">Uncharacterized protein</fullName>
    </submittedName>
</protein>
<reference evidence="1 2" key="2">
    <citation type="journal article" date="2019" name="G3 (Bethesda)">
        <title>Hybrid Assembly of the Genome of the Entomopathogenic Nematode Steinernema carpocapsae Identifies the X-Chromosome.</title>
        <authorList>
            <person name="Serra L."/>
            <person name="Macchietto M."/>
            <person name="Macias-Munoz A."/>
            <person name="McGill C.J."/>
            <person name="Rodriguez I.M."/>
            <person name="Rodriguez B."/>
            <person name="Murad R."/>
            <person name="Mortazavi A."/>
        </authorList>
    </citation>
    <scope>NUCLEOTIDE SEQUENCE [LARGE SCALE GENOMIC DNA]</scope>
    <source>
        <strain evidence="1 2">ALL</strain>
    </source>
</reference>
<name>A0A4U5M7C1_STECR</name>
<gene>
    <name evidence="1" type="ORF">L596_024999</name>
</gene>
<sequence length="206" mass="23564">MTTEEQPFLSKKIRKVPMMHLSAVGSHIETSIYKRFSFDLSLNRFRLFIIVPQFYLFLDTLIESLTSDNLSEIGPSRFVFTYLTMPRIAQRSRPFWELKSSDIGLVVVTDIQTFPAEVFTNMQIGLRVVAKRETGNVKLFPTGVSVCQVDPRVDDSRAARELVPLLPQLANVRLKVRFDVSLEKESHSFHDKLTVVKLAPRAPKSH</sequence>
<reference evidence="1 2" key="1">
    <citation type="journal article" date="2015" name="Genome Biol.">
        <title>Comparative genomics of Steinernema reveals deeply conserved gene regulatory networks.</title>
        <authorList>
            <person name="Dillman A.R."/>
            <person name="Macchietto M."/>
            <person name="Porter C.F."/>
            <person name="Rogers A."/>
            <person name="Williams B."/>
            <person name="Antoshechkin I."/>
            <person name="Lee M.M."/>
            <person name="Goodwin Z."/>
            <person name="Lu X."/>
            <person name="Lewis E.E."/>
            <person name="Goodrich-Blair H."/>
            <person name="Stock S.P."/>
            <person name="Adams B.J."/>
            <person name="Sternberg P.W."/>
            <person name="Mortazavi A."/>
        </authorList>
    </citation>
    <scope>NUCLEOTIDE SEQUENCE [LARGE SCALE GENOMIC DNA]</scope>
    <source>
        <strain evidence="1 2">ALL</strain>
    </source>
</reference>
<dbReference type="EMBL" id="AZBU02000009">
    <property type="protein sequence ID" value="TKR64473.1"/>
    <property type="molecule type" value="Genomic_DNA"/>
</dbReference>
<proteinExistence type="predicted"/>
<evidence type="ECO:0000313" key="1">
    <source>
        <dbReference type="EMBL" id="TKR64473.1"/>
    </source>
</evidence>
<keyword evidence="2" id="KW-1185">Reference proteome</keyword>
<organism evidence="1 2">
    <name type="scientific">Steinernema carpocapsae</name>
    <name type="common">Entomopathogenic nematode</name>
    <dbReference type="NCBI Taxonomy" id="34508"/>
    <lineage>
        <taxon>Eukaryota</taxon>
        <taxon>Metazoa</taxon>
        <taxon>Ecdysozoa</taxon>
        <taxon>Nematoda</taxon>
        <taxon>Chromadorea</taxon>
        <taxon>Rhabditida</taxon>
        <taxon>Tylenchina</taxon>
        <taxon>Panagrolaimomorpha</taxon>
        <taxon>Strongyloidoidea</taxon>
        <taxon>Steinernematidae</taxon>
        <taxon>Steinernema</taxon>
    </lineage>
</organism>
<evidence type="ECO:0000313" key="2">
    <source>
        <dbReference type="Proteomes" id="UP000298663"/>
    </source>
</evidence>
<dbReference type="Proteomes" id="UP000298663">
    <property type="component" value="Unassembled WGS sequence"/>
</dbReference>
<accession>A0A4U5M7C1</accession>
<comment type="caution">
    <text evidence="1">The sequence shown here is derived from an EMBL/GenBank/DDBJ whole genome shotgun (WGS) entry which is preliminary data.</text>
</comment>